<dbReference type="PANTHER" id="PTHR46558:SF4">
    <property type="entry name" value="DNA-BIDING PHAGE PROTEIN"/>
    <property type="match status" value="1"/>
</dbReference>
<dbReference type="Proteomes" id="UP000240509">
    <property type="component" value="Unassembled WGS sequence"/>
</dbReference>
<dbReference type="EMBL" id="PZJJ01000033">
    <property type="protein sequence ID" value="PTL37789.1"/>
    <property type="molecule type" value="Genomic_DNA"/>
</dbReference>
<evidence type="ECO:0000313" key="4">
    <source>
        <dbReference type="Proteomes" id="UP000240509"/>
    </source>
</evidence>
<protein>
    <submittedName>
        <fullName evidence="3">Transcriptional regulator</fullName>
    </submittedName>
</protein>
<organism evidence="3 4">
    <name type="scientific">Alkalicoccus saliphilus</name>
    <dbReference type="NCBI Taxonomy" id="200989"/>
    <lineage>
        <taxon>Bacteria</taxon>
        <taxon>Bacillati</taxon>
        <taxon>Bacillota</taxon>
        <taxon>Bacilli</taxon>
        <taxon>Bacillales</taxon>
        <taxon>Bacillaceae</taxon>
        <taxon>Alkalicoccus</taxon>
    </lineage>
</organism>
<keyword evidence="4" id="KW-1185">Reference proteome</keyword>
<dbReference type="OrthoDB" id="6386941at2"/>
<dbReference type="GO" id="GO:0003677">
    <property type="term" value="F:DNA binding"/>
    <property type="evidence" value="ECO:0007669"/>
    <property type="project" value="UniProtKB-KW"/>
</dbReference>
<dbReference type="Pfam" id="PF01381">
    <property type="entry name" value="HTH_3"/>
    <property type="match status" value="1"/>
</dbReference>
<sequence>MKNSIKEIRSSAKLSQAELAKRCNVSRQTINAIENDKYDPTLQLAFDIASELDTTVDKLFTSSSKKKK</sequence>
<proteinExistence type="predicted"/>
<dbReference type="PROSITE" id="PS50943">
    <property type="entry name" value="HTH_CROC1"/>
    <property type="match status" value="1"/>
</dbReference>
<comment type="caution">
    <text evidence="3">The sequence shown here is derived from an EMBL/GenBank/DDBJ whole genome shotgun (WGS) entry which is preliminary data.</text>
</comment>
<reference evidence="3 4" key="1">
    <citation type="submission" date="2018-03" db="EMBL/GenBank/DDBJ databases">
        <title>Alkalicoccus saliphilus sp. nov., isolated from a mineral pool.</title>
        <authorList>
            <person name="Zhao B."/>
        </authorList>
    </citation>
    <scope>NUCLEOTIDE SEQUENCE [LARGE SCALE GENOMIC DNA]</scope>
    <source>
        <strain evidence="3 4">6AG</strain>
    </source>
</reference>
<evidence type="ECO:0000256" key="1">
    <source>
        <dbReference type="ARBA" id="ARBA00023125"/>
    </source>
</evidence>
<dbReference type="InterPro" id="IPR010982">
    <property type="entry name" value="Lambda_DNA-bd_dom_sf"/>
</dbReference>
<gene>
    <name evidence="3" type="ORF">C6Y45_14605</name>
</gene>
<evidence type="ECO:0000313" key="3">
    <source>
        <dbReference type="EMBL" id="PTL37789.1"/>
    </source>
</evidence>
<dbReference type="AlphaFoldDB" id="A0A2T4U329"/>
<dbReference type="InterPro" id="IPR001387">
    <property type="entry name" value="Cro/C1-type_HTH"/>
</dbReference>
<dbReference type="SMART" id="SM00530">
    <property type="entry name" value="HTH_XRE"/>
    <property type="match status" value="1"/>
</dbReference>
<keyword evidence="1" id="KW-0238">DNA-binding</keyword>
<dbReference type="PANTHER" id="PTHR46558">
    <property type="entry name" value="TRACRIPTIONAL REGULATORY PROTEIN-RELATED-RELATED"/>
    <property type="match status" value="1"/>
</dbReference>
<name>A0A2T4U329_9BACI</name>
<dbReference type="SUPFAM" id="SSF47413">
    <property type="entry name" value="lambda repressor-like DNA-binding domains"/>
    <property type="match status" value="1"/>
</dbReference>
<accession>A0A2T4U329</accession>
<dbReference type="CDD" id="cd00093">
    <property type="entry name" value="HTH_XRE"/>
    <property type="match status" value="1"/>
</dbReference>
<dbReference type="RefSeq" id="WP_107585973.1">
    <property type="nucleotide sequence ID" value="NZ_PZJJ01000033.1"/>
</dbReference>
<feature type="domain" description="HTH cro/C1-type" evidence="2">
    <location>
        <begin position="5"/>
        <end position="59"/>
    </location>
</feature>
<dbReference type="Gene3D" id="1.10.260.40">
    <property type="entry name" value="lambda repressor-like DNA-binding domains"/>
    <property type="match status" value="1"/>
</dbReference>
<evidence type="ECO:0000259" key="2">
    <source>
        <dbReference type="PROSITE" id="PS50943"/>
    </source>
</evidence>